<keyword evidence="4" id="KW-0472">Membrane</keyword>
<dbReference type="RefSeq" id="WP_361710792.1">
    <property type="nucleotide sequence ID" value="NZ_JBEZVE010000077.1"/>
</dbReference>
<evidence type="ECO:0000256" key="3">
    <source>
        <dbReference type="ARBA" id="ARBA00022989"/>
    </source>
</evidence>
<evidence type="ECO:0000256" key="4">
    <source>
        <dbReference type="ARBA" id="ARBA00023136"/>
    </source>
</evidence>
<proteinExistence type="predicted"/>
<comment type="caution">
    <text evidence="5">The sequence shown here is derived from an EMBL/GenBank/DDBJ whole genome shotgun (WGS) entry which is preliminary data.</text>
</comment>
<gene>
    <name evidence="5" type="ORF">AB0E89_47805</name>
</gene>
<keyword evidence="2" id="KW-0812">Transmembrane</keyword>
<accession>A0ABV2ZZU8</accession>
<comment type="subcellular location">
    <subcellularLocation>
        <location evidence="1">Membrane</location>
        <topology evidence="1">Multi-pass membrane protein</topology>
    </subcellularLocation>
</comment>
<name>A0ABV2ZZU8_9ACTN</name>
<dbReference type="Proteomes" id="UP001550739">
    <property type="component" value="Unassembled WGS sequence"/>
</dbReference>
<dbReference type="EMBL" id="JBEZVE010000077">
    <property type="protein sequence ID" value="MEU3788109.1"/>
    <property type="molecule type" value="Genomic_DNA"/>
</dbReference>
<keyword evidence="3" id="KW-1133">Transmembrane helix</keyword>
<organism evidence="5 6">
    <name type="scientific">Streptomyces sp. 900129855</name>
    <dbReference type="NCBI Taxonomy" id="3155129"/>
    <lineage>
        <taxon>Bacteria</taxon>
        <taxon>Bacillati</taxon>
        <taxon>Actinomycetota</taxon>
        <taxon>Actinomycetes</taxon>
        <taxon>Kitasatosporales</taxon>
        <taxon>Streptomycetaceae</taxon>
        <taxon>Streptomyces</taxon>
    </lineage>
</organism>
<reference evidence="5 6" key="1">
    <citation type="submission" date="2024-06" db="EMBL/GenBank/DDBJ databases">
        <title>The Natural Products Discovery Center: Release of the First 8490 Sequenced Strains for Exploring Actinobacteria Biosynthetic Diversity.</title>
        <authorList>
            <person name="Kalkreuter E."/>
            <person name="Kautsar S.A."/>
            <person name="Yang D."/>
            <person name="Bader C.D."/>
            <person name="Teijaro C.N."/>
            <person name="Fluegel L."/>
            <person name="Davis C.M."/>
            <person name="Simpson J.R."/>
            <person name="Lauterbach L."/>
            <person name="Steele A.D."/>
            <person name="Gui C."/>
            <person name="Meng S."/>
            <person name="Li G."/>
            <person name="Viehrig K."/>
            <person name="Ye F."/>
            <person name="Su P."/>
            <person name="Kiefer A.F."/>
            <person name="Nichols A."/>
            <person name="Cepeda A.J."/>
            <person name="Yan W."/>
            <person name="Fan B."/>
            <person name="Jiang Y."/>
            <person name="Adhikari A."/>
            <person name="Zheng C.-J."/>
            <person name="Schuster L."/>
            <person name="Cowan T.M."/>
            <person name="Smanski M.J."/>
            <person name="Chevrette M.G."/>
            <person name="De Carvalho L.P.S."/>
            <person name="Shen B."/>
        </authorList>
    </citation>
    <scope>NUCLEOTIDE SEQUENCE [LARGE SCALE GENOMIC DNA]</scope>
    <source>
        <strain evidence="5 6">NPDC033843</strain>
    </source>
</reference>
<sequence length="66" mass="6867">MVPGLALFHGGMITAKSVLNTIMMTLGAVALVGCVWVVHSFSASPATLSAAPETWETSPSYSTRTI</sequence>
<dbReference type="SUPFAM" id="SSF111352">
    <property type="entry name" value="Ammonium transporter"/>
    <property type="match status" value="1"/>
</dbReference>
<evidence type="ECO:0000313" key="6">
    <source>
        <dbReference type="Proteomes" id="UP001550739"/>
    </source>
</evidence>
<dbReference type="Gene3D" id="1.10.3430.10">
    <property type="entry name" value="Ammonium transporter AmtB like domains"/>
    <property type="match status" value="1"/>
</dbReference>
<evidence type="ECO:0000313" key="5">
    <source>
        <dbReference type="EMBL" id="MEU3788109.1"/>
    </source>
</evidence>
<keyword evidence="6" id="KW-1185">Reference proteome</keyword>
<dbReference type="InterPro" id="IPR029020">
    <property type="entry name" value="Ammonium/urea_transptr"/>
</dbReference>
<evidence type="ECO:0000256" key="2">
    <source>
        <dbReference type="ARBA" id="ARBA00022692"/>
    </source>
</evidence>
<evidence type="ECO:0000256" key="1">
    <source>
        <dbReference type="ARBA" id="ARBA00004141"/>
    </source>
</evidence>
<protein>
    <submittedName>
        <fullName evidence="5">Uncharacterized protein</fullName>
    </submittedName>
</protein>